<dbReference type="AlphaFoldDB" id="A0AAN8T7S8"/>
<protein>
    <submittedName>
        <fullName evidence="1">Uncharacterized protein</fullName>
    </submittedName>
</protein>
<keyword evidence="2" id="KW-1185">Reference proteome</keyword>
<comment type="caution">
    <text evidence="1">The sequence shown here is derived from an EMBL/GenBank/DDBJ whole genome shotgun (WGS) entry which is preliminary data.</text>
</comment>
<sequence>MDKNHVFLLELFSIAIETMKDDPSETGYDMEKKLLIRSMLHRASGFRWDEEKNDKKRRANMMLRQAMENQQELTQL</sequence>
<organism evidence="1 2">
    <name type="scientific">Solanum bulbocastanum</name>
    <name type="common">Wild potato</name>
    <dbReference type="NCBI Taxonomy" id="147425"/>
    <lineage>
        <taxon>Eukaryota</taxon>
        <taxon>Viridiplantae</taxon>
        <taxon>Streptophyta</taxon>
        <taxon>Embryophyta</taxon>
        <taxon>Tracheophyta</taxon>
        <taxon>Spermatophyta</taxon>
        <taxon>Magnoliopsida</taxon>
        <taxon>eudicotyledons</taxon>
        <taxon>Gunneridae</taxon>
        <taxon>Pentapetalae</taxon>
        <taxon>asterids</taxon>
        <taxon>lamiids</taxon>
        <taxon>Solanales</taxon>
        <taxon>Solanaceae</taxon>
        <taxon>Solanoideae</taxon>
        <taxon>Solaneae</taxon>
        <taxon>Solanum</taxon>
    </lineage>
</organism>
<gene>
    <name evidence="1" type="ORF">RDI58_019971</name>
</gene>
<evidence type="ECO:0000313" key="2">
    <source>
        <dbReference type="Proteomes" id="UP001371456"/>
    </source>
</evidence>
<accession>A0AAN8T7S8</accession>
<dbReference type="Proteomes" id="UP001371456">
    <property type="component" value="Unassembled WGS sequence"/>
</dbReference>
<evidence type="ECO:0000313" key="1">
    <source>
        <dbReference type="EMBL" id="KAK6782175.1"/>
    </source>
</evidence>
<name>A0AAN8T7S8_SOLBU</name>
<dbReference type="EMBL" id="JBANQN010000008">
    <property type="protein sequence ID" value="KAK6782175.1"/>
    <property type="molecule type" value="Genomic_DNA"/>
</dbReference>
<proteinExistence type="predicted"/>
<reference evidence="1 2" key="1">
    <citation type="submission" date="2024-02" db="EMBL/GenBank/DDBJ databases">
        <title>de novo genome assembly of Solanum bulbocastanum strain 11H21.</title>
        <authorList>
            <person name="Hosaka A.J."/>
        </authorList>
    </citation>
    <scope>NUCLEOTIDE SEQUENCE [LARGE SCALE GENOMIC DNA]</scope>
    <source>
        <tissue evidence="1">Young leaves</tissue>
    </source>
</reference>